<dbReference type="SUPFAM" id="SSF51905">
    <property type="entry name" value="FAD/NAD(P)-binding domain"/>
    <property type="match status" value="1"/>
</dbReference>
<organism evidence="6 7">
    <name type="scientific">Amycolatopsis acidicola</name>
    <dbReference type="NCBI Taxonomy" id="2596893"/>
    <lineage>
        <taxon>Bacteria</taxon>
        <taxon>Bacillati</taxon>
        <taxon>Actinomycetota</taxon>
        <taxon>Actinomycetes</taxon>
        <taxon>Pseudonocardiales</taxon>
        <taxon>Pseudonocardiaceae</taxon>
        <taxon>Amycolatopsis</taxon>
    </lineage>
</organism>
<gene>
    <name evidence="6" type="ORF">FPZ12_024290</name>
</gene>
<dbReference type="AlphaFoldDB" id="A0A5N0V091"/>
<dbReference type="PANTHER" id="PTHR43557">
    <property type="entry name" value="APOPTOSIS-INDUCING FACTOR 1"/>
    <property type="match status" value="1"/>
</dbReference>
<feature type="domain" description="FAD/NAD(P)-binding" evidence="5">
    <location>
        <begin position="18"/>
        <end position="260"/>
    </location>
</feature>
<dbReference type="InterPro" id="IPR050446">
    <property type="entry name" value="FAD-oxidoreductase/Apoptosis"/>
</dbReference>
<dbReference type="PRINTS" id="PR00368">
    <property type="entry name" value="FADPNR"/>
</dbReference>
<dbReference type="Pfam" id="PF07992">
    <property type="entry name" value="Pyr_redox_2"/>
    <property type="match status" value="1"/>
</dbReference>
<evidence type="ECO:0000313" key="7">
    <source>
        <dbReference type="Proteomes" id="UP000319769"/>
    </source>
</evidence>
<evidence type="ECO:0000256" key="2">
    <source>
        <dbReference type="ARBA" id="ARBA00022630"/>
    </source>
</evidence>
<reference evidence="6" key="1">
    <citation type="submission" date="2019-09" db="EMBL/GenBank/DDBJ databases">
        <authorList>
            <person name="Teo W.F.A."/>
            <person name="Duangmal K."/>
        </authorList>
    </citation>
    <scope>NUCLEOTIDE SEQUENCE [LARGE SCALE GENOMIC DNA]</scope>
    <source>
        <strain evidence="6">K81G1</strain>
    </source>
</reference>
<proteinExistence type="predicted"/>
<sequence length="275" mass="28687">MPGSRAPPRTASHLVNPIVVVGASAAGTSAVEELVSLGHQGHIVLLGAEPHRPYSRPALSKRFLSGEVLAVSLAELPAGVEFRPGTTASAVDVGRRTVTVRDTEGRVESLDYAGLVVATGCHPRRILQPAFGALTVRTIDDATALGEALRPGIHVIVVGAGFLGLELATAAVRHGATVIVIDREPPLRRVLGPEISALISRRLAAAGAAFILEPAGISTDQDPTAGLRLPSGRCLHADVLIEAVGDHPATTWLRGCGIPFAYRRKCPVRCLGTHL</sequence>
<dbReference type="GO" id="GO:0005737">
    <property type="term" value="C:cytoplasm"/>
    <property type="evidence" value="ECO:0007669"/>
    <property type="project" value="TreeGrafter"/>
</dbReference>
<evidence type="ECO:0000256" key="3">
    <source>
        <dbReference type="ARBA" id="ARBA00022827"/>
    </source>
</evidence>
<keyword evidence="7" id="KW-1185">Reference proteome</keyword>
<protein>
    <submittedName>
        <fullName evidence="6">FAD-dependent oxidoreductase</fullName>
    </submittedName>
</protein>
<accession>A0A5N0V091</accession>
<dbReference type="GO" id="GO:0016651">
    <property type="term" value="F:oxidoreductase activity, acting on NAD(P)H"/>
    <property type="evidence" value="ECO:0007669"/>
    <property type="project" value="TreeGrafter"/>
</dbReference>
<dbReference type="InterPro" id="IPR023753">
    <property type="entry name" value="FAD/NAD-binding_dom"/>
</dbReference>
<dbReference type="PANTHER" id="PTHR43557:SF2">
    <property type="entry name" value="RIESKE DOMAIN-CONTAINING PROTEIN-RELATED"/>
    <property type="match status" value="1"/>
</dbReference>
<dbReference type="Proteomes" id="UP000319769">
    <property type="component" value="Unassembled WGS sequence"/>
</dbReference>
<name>A0A5N0V091_9PSEU</name>
<dbReference type="OrthoDB" id="1145at2"/>
<evidence type="ECO:0000313" key="6">
    <source>
        <dbReference type="EMBL" id="KAA9157762.1"/>
    </source>
</evidence>
<dbReference type="EMBL" id="VMNW02000039">
    <property type="protein sequence ID" value="KAA9157762.1"/>
    <property type="molecule type" value="Genomic_DNA"/>
</dbReference>
<dbReference type="InterPro" id="IPR036188">
    <property type="entry name" value="FAD/NAD-bd_sf"/>
</dbReference>
<keyword evidence="3" id="KW-0274">FAD</keyword>
<evidence type="ECO:0000259" key="5">
    <source>
        <dbReference type="Pfam" id="PF07992"/>
    </source>
</evidence>
<evidence type="ECO:0000256" key="1">
    <source>
        <dbReference type="ARBA" id="ARBA00001974"/>
    </source>
</evidence>
<evidence type="ECO:0000256" key="4">
    <source>
        <dbReference type="ARBA" id="ARBA00023002"/>
    </source>
</evidence>
<dbReference type="Gene3D" id="3.50.50.60">
    <property type="entry name" value="FAD/NAD(P)-binding domain"/>
    <property type="match status" value="2"/>
</dbReference>
<comment type="caution">
    <text evidence="6">The sequence shown here is derived from an EMBL/GenBank/DDBJ whole genome shotgun (WGS) entry which is preliminary data.</text>
</comment>
<keyword evidence="4" id="KW-0560">Oxidoreductase</keyword>
<comment type="cofactor">
    <cofactor evidence="1">
        <name>FAD</name>
        <dbReference type="ChEBI" id="CHEBI:57692"/>
    </cofactor>
</comment>
<keyword evidence="2" id="KW-0285">Flavoprotein</keyword>